<keyword evidence="11 12" id="KW-0961">Cell wall biogenesis/degradation</keyword>
<comment type="similarity">
    <text evidence="2 12">Belongs to the glycosyltransferase 4 family. MraY subfamily.</text>
</comment>
<feature type="binding site" evidence="14">
    <location>
        <position position="188"/>
    </location>
    <ligand>
        <name>Mg(2+)</name>
        <dbReference type="ChEBI" id="CHEBI:18420"/>
    </ligand>
</feature>
<dbReference type="GO" id="GO:0005886">
    <property type="term" value="C:plasma membrane"/>
    <property type="evidence" value="ECO:0007669"/>
    <property type="project" value="UniProtKB-SubCell"/>
</dbReference>
<dbReference type="Pfam" id="PF10555">
    <property type="entry name" value="MraY_sig1"/>
    <property type="match status" value="1"/>
</dbReference>
<keyword evidence="8 12" id="KW-1133">Transmembrane helix</keyword>
<comment type="function">
    <text evidence="12">Catalyzes the initial step of the lipid cycle reactions in the biosynthesis of the cell wall peptidoglycan: transfers peptidoglycan precursor phospho-MurNAc-pentapeptide from UDP-MurNAc-pentapeptide onto the lipid carrier undecaprenyl phosphate, yielding undecaprenyl-pyrophosphoryl-MurNAc-pentapeptide, known as lipid I.</text>
</comment>
<feature type="transmembrane region" description="Helical" evidence="12">
    <location>
        <begin position="196"/>
        <end position="215"/>
    </location>
</feature>
<feature type="transmembrane region" description="Helical" evidence="12">
    <location>
        <begin position="20"/>
        <end position="40"/>
    </location>
</feature>
<evidence type="ECO:0000313" key="15">
    <source>
        <dbReference type="EMBL" id="ALH81184.1"/>
    </source>
</evidence>
<feature type="binding site" evidence="14">
    <location>
        <position position="263"/>
    </location>
    <ligand>
        <name>Mg(2+)</name>
        <dbReference type="ChEBI" id="CHEBI:18420"/>
    </ligand>
</feature>
<dbReference type="PANTHER" id="PTHR22926:SF5">
    <property type="entry name" value="PHOSPHO-N-ACETYLMURAMOYL-PENTAPEPTIDE-TRANSFERASE HOMOLOG"/>
    <property type="match status" value="1"/>
</dbReference>
<feature type="transmembrane region" description="Helical" evidence="12">
    <location>
        <begin position="334"/>
        <end position="353"/>
    </location>
</feature>
<dbReference type="RefSeq" id="WP_054588455.1">
    <property type="nucleotide sequence ID" value="NZ_CP012700.1"/>
</dbReference>
<evidence type="ECO:0000256" key="2">
    <source>
        <dbReference type="ARBA" id="ARBA00005583"/>
    </source>
</evidence>
<proteinExistence type="inferred from homology"/>
<evidence type="ECO:0000256" key="12">
    <source>
        <dbReference type="HAMAP-Rule" id="MF_00038"/>
    </source>
</evidence>
<dbReference type="GO" id="GO:0071555">
    <property type="term" value="P:cell wall organization"/>
    <property type="evidence" value="ECO:0007669"/>
    <property type="project" value="UniProtKB-KW"/>
</dbReference>
<keyword evidence="12 14" id="KW-0460">Magnesium</keyword>
<dbReference type="GO" id="GO:0051992">
    <property type="term" value="F:UDP-N-acetylmuramoyl-L-alanyl-D-glutamyl-meso-2,6-diaminopimelyl-D-alanyl-D-alanine:undecaprenyl-phosphate transferase activity"/>
    <property type="evidence" value="ECO:0007669"/>
    <property type="project" value="RHEA"/>
</dbReference>
<keyword evidence="10 12" id="KW-0131">Cell cycle</keyword>
<accession>A0A0N9UN23</accession>
<dbReference type="InterPro" id="IPR018480">
    <property type="entry name" value="PNAcMuramoyl-5peptid_Trfase_CS"/>
</dbReference>
<evidence type="ECO:0000256" key="9">
    <source>
        <dbReference type="ARBA" id="ARBA00023136"/>
    </source>
</evidence>
<evidence type="ECO:0000256" key="10">
    <source>
        <dbReference type="ARBA" id="ARBA00023306"/>
    </source>
</evidence>
<dbReference type="CDD" id="cd06852">
    <property type="entry name" value="GT_MraY"/>
    <property type="match status" value="1"/>
</dbReference>
<organism evidence="15 16">
    <name type="scientific">Sphingopyxis macrogoltabida</name>
    <name type="common">Sphingomonas macrogoltabidus</name>
    <dbReference type="NCBI Taxonomy" id="33050"/>
    <lineage>
        <taxon>Bacteria</taxon>
        <taxon>Pseudomonadati</taxon>
        <taxon>Pseudomonadota</taxon>
        <taxon>Alphaproteobacteria</taxon>
        <taxon>Sphingomonadales</taxon>
        <taxon>Sphingomonadaceae</taxon>
        <taxon>Sphingopyxis</taxon>
    </lineage>
</organism>
<feature type="transmembrane region" description="Helical" evidence="12">
    <location>
        <begin position="97"/>
        <end position="114"/>
    </location>
</feature>
<evidence type="ECO:0000256" key="8">
    <source>
        <dbReference type="ARBA" id="ARBA00022989"/>
    </source>
</evidence>
<name>A0A0N9UN23_SPHMC</name>
<dbReference type="KEGG" id="smag:AN936_12645"/>
<dbReference type="InterPro" id="IPR003524">
    <property type="entry name" value="PNAcMuramoyl-5peptid_Trfase"/>
</dbReference>
<dbReference type="EMBL" id="CP012700">
    <property type="protein sequence ID" value="ALH81184.1"/>
    <property type="molecule type" value="Genomic_DNA"/>
</dbReference>
<evidence type="ECO:0000256" key="4">
    <source>
        <dbReference type="ARBA" id="ARBA00022679"/>
    </source>
</evidence>
<evidence type="ECO:0000256" key="1">
    <source>
        <dbReference type="ARBA" id="ARBA00004141"/>
    </source>
</evidence>
<comment type="cofactor">
    <cofactor evidence="12 14">
        <name>Mg(2+)</name>
        <dbReference type="ChEBI" id="CHEBI:18420"/>
    </cofactor>
</comment>
<keyword evidence="12 14" id="KW-0479">Metal-binding</keyword>
<dbReference type="PATRIC" id="fig|33050.5.peg.2609"/>
<dbReference type="GO" id="GO:0051301">
    <property type="term" value="P:cell division"/>
    <property type="evidence" value="ECO:0007669"/>
    <property type="project" value="UniProtKB-KW"/>
</dbReference>
<feature type="transmembrane region" description="Helical" evidence="12">
    <location>
        <begin position="134"/>
        <end position="151"/>
    </location>
</feature>
<feature type="transmembrane region" description="Helical" evidence="12">
    <location>
        <begin position="171"/>
        <end position="189"/>
    </location>
</feature>
<comment type="catalytic activity">
    <reaction evidence="12">
        <text>UDP-N-acetyl-alpha-D-muramoyl-L-alanyl-gamma-D-glutamyl-meso-2,6-diaminopimeloyl-D-alanyl-D-alanine + di-trans,octa-cis-undecaprenyl phosphate = di-trans,octa-cis-undecaprenyl diphospho-N-acetyl-alpha-D-muramoyl-L-alanyl-D-glutamyl-meso-2,6-diaminopimeloyl-D-alanyl-D-alanine + UMP</text>
        <dbReference type="Rhea" id="RHEA:28386"/>
        <dbReference type="ChEBI" id="CHEBI:57865"/>
        <dbReference type="ChEBI" id="CHEBI:60392"/>
        <dbReference type="ChEBI" id="CHEBI:61386"/>
        <dbReference type="ChEBI" id="CHEBI:61387"/>
        <dbReference type="EC" id="2.7.8.13"/>
    </reaction>
</comment>
<dbReference type="NCBIfam" id="TIGR00445">
    <property type="entry name" value="mraY"/>
    <property type="match status" value="1"/>
</dbReference>
<keyword evidence="3 12" id="KW-0132">Cell division</keyword>
<feature type="transmembrane region" description="Helical" evidence="12">
    <location>
        <begin position="284"/>
        <end position="307"/>
    </location>
</feature>
<dbReference type="GO" id="GO:0046872">
    <property type="term" value="F:metal ion binding"/>
    <property type="evidence" value="ECO:0007669"/>
    <property type="project" value="UniProtKB-KW"/>
</dbReference>
<feature type="transmembrane region" description="Helical" evidence="12">
    <location>
        <begin position="235"/>
        <end position="252"/>
    </location>
</feature>
<dbReference type="HAMAP" id="MF_00038">
    <property type="entry name" value="MraY"/>
    <property type="match status" value="1"/>
</dbReference>
<comment type="pathway">
    <text evidence="12">Cell wall biogenesis; peptidoglycan biosynthesis.</text>
</comment>
<dbReference type="OrthoDB" id="9805475at2"/>
<dbReference type="InterPro" id="IPR000715">
    <property type="entry name" value="Glycosyl_transferase_4"/>
</dbReference>
<dbReference type="PANTHER" id="PTHR22926">
    <property type="entry name" value="PHOSPHO-N-ACETYLMURAMOYL-PENTAPEPTIDE-TRANSFERASE"/>
    <property type="match status" value="1"/>
</dbReference>
<dbReference type="UniPathway" id="UPA00219"/>
<reference evidence="15 16" key="1">
    <citation type="journal article" date="2015" name="Genome Announc.">
        <title>Complete Genome Sequence of Polypropylene Glycol- and Polyethylene Glycol-Degrading Sphingopyxis macrogoltabida Strain EY-1.</title>
        <authorList>
            <person name="Ohtsubo Y."/>
            <person name="Nagata Y."/>
            <person name="Numata M."/>
            <person name="Tsuchikane K."/>
            <person name="Hosoyama A."/>
            <person name="Yamazoe A."/>
            <person name="Tsuda M."/>
            <person name="Fujita N."/>
            <person name="Kawai F."/>
        </authorList>
    </citation>
    <scope>NUCLEOTIDE SEQUENCE [LARGE SCALE GENOMIC DNA]</scope>
    <source>
        <strain evidence="15 16">EY-1</strain>
    </source>
</reference>
<evidence type="ECO:0000256" key="7">
    <source>
        <dbReference type="ARBA" id="ARBA00022984"/>
    </source>
</evidence>
<evidence type="ECO:0000256" key="3">
    <source>
        <dbReference type="ARBA" id="ARBA00022618"/>
    </source>
</evidence>
<keyword evidence="6 12" id="KW-0133">Cell shape</keyword>
<feature type="transmembrane region" description="Helical" evidence="12">
    <location>
        <begin position="73"/>
        <end position="91"/>
    </location>
</feature>
<keyword evidence="9 12" id="KW-0472">Membrane</keyword>
<evidence type="ECO:0000256" key="13">
    <source>
        <dbReference type="NCBIfam" id="TIGR00445"/>
    </source>
</evidence>
<dbReference type="Proteomes" id="UP000058074">
    <property type="component" value="Chromosome"/>
</dbReference>
<dbReference type="GO" id="GO:0008360">
    <property type="term" value="P:regulation of cell shape"/>
    <property type="evidence" value="ECO:0007669"/>
    <property type="project" value="UniProtKB-KW"/>
</dbReference>
<keyword evidence="4 12" id="KW-0808">Transferase</keyword>
<evidence type="ECO:0000256" key="11">
    <source>
        <dbReference type="ARBA" id="ARBA00023316"/>
    </source>
</evidence>
<dbReference type="GO" id="GO:0009252">
    <property type="term" value="P:peptidoglycan biosynthetic process"/>
    <property type="evidence" value="ECO:0007669"/>
    <property type="project" value="UniProtKB-UniRule"/>
</dbReference>
<dbReference type="PROSITE" id="PS01348">
    <property type="entry name" value="MRAY_2"/>
    <property type="match status" value="1"/>
</dbReference>
<evidence type="ECO:0000256" key="6">
    <source>
        <dbReference type="ARBA" id="ARBA00022960"/>
    </source>
</evidence>
<feature type="transmembrane region" description="Helical" evidence="12">
    <location>
        <begin position="259"/>
        <end position="278"/>
    </location>
</feature>
<dbReference type="AlphaFoldDB" id="A0A0N9UN23"/>
<gene>
    <name evidence="12 15" type="primary">mraY</name>
    <name evidence="15" type="ORF">AN936_12645</name>
</gene>
<dbReference type="PROSITE" id="PS01347">
    <property type="entry name" value="MRAY_1"/>
    <property type="match status" value="1"/>
</dbReference>
<evidence type="ECO:0000256" key="14">
    <source>
        <dbReference type="PIRSR" id="PIRSR600715-1"/>
    </source>
</evidence>
<keyword evidence="12" id="KW-1003">Cell membrane</keyword>
<keyword evidence="5 12" id="KW-0812">Transmembrane</keyword>
<dbReference type="GO" id="GO:0008963">
    <property type="term" value="F:phospho-N-acetylmuramoyl-pentapeptide-transferase activity"/>
    <property type="evidence" value="ECO:0007669"/>
    <property type="project" value="UniProtKB-UniRule"/>
</dbReference>
<dbReference type="Pfam" id="PF00953">
    <property type="entry name" value="Glycos_transf_4"/>
    <property type="match status" value="1"/>
</dbReference>
<dbReference type="EC" id="2.7.8.13" evidence="12 13"/>
<keyword evidence="7 12" id="KW-0573">Peptidoglycan synthesis</keyword>
<evidence type="ECO:0000256" key="5">
    <source>
        <dbReference type="ARBA" id="ARBA00022692"/>
    </source>
</evidence>
<sequence length="356" mass="38742">MLYWLAEWLGFPGVLNLIRYLSFRSGAAVATALIIGLWIGPRFILMLRMRQGKGQPIRDDGPQSHLAKKGTPTMGGLMILISLMISALLWMDLSNRFVWACLFVTGGFAIVGFLDDYDKVTKSSHRGIPGRVRLLIEFVIAGVAVLLIVSRTGTDLYLPFFSDVYIPLGPFYYVFAMVLIVGFGNAVNLTDGLDGLATFPVIIASLAFLVIVYLSGNVKFAEYLGIPHVPGAGELAIFAAAIIGACLAFLWFNAPPAAVFMGDTGSLALGGALATIAVTAQHELVLVIIGGLFVVEALSVIIQVFWYKRTGKRVFRMAPIHHHFEQLGWPESTVVIRFWIVSIVLALAGLATLKLR</sequence>
<protein>
    <recommendedName>
        <fullName evidence="12 13">Phospho-N-acetylmuramoyl-pentapeptide-transferase</fullName>
        <ecNumber evidence="12 13">2.7.8.13</ecNumber>
    </recommendedName>
    <alternativeName>
        <fullName evidence="12">UDP-MurNAc-pentapeptide phosphotransferase</fullName>
    </alternativeName>
</protein>
<comment type="subcellular location">
    <subcellularLocation>
        <location evidence="12">Cell membrane</location>
        <topology evidence="12">Multi-pass membrane protein</topology>
    </subcellularLocation>
    <subcellularLocation>
        <location evidence="1">Membrane</location>
        <topology evidence="1">Multi-pass membrane protein</topology>
    </subcellularLocation>
</comment>
<evidence type="ECO:0000313" key="16">
    <source>
        <dbReference type="Proteomes" id="UP000058074"/>
    </source>
</evidence>